<gene>
    <name evidence="1" type="ORF">AVEN_58025_1</name>
</gene>
<dbReference type="Proteomes" id="UP000499080">
    <property type="component" value="Unassembled WGS sequence"/>
</dbReference>
<dbReference type="EMBL" id="BGPR01095998">
    <property type="protein sequence ID" value="GBM40517.1"/>
    <property type="molecule type" value="Genomic_DNA"/>
</dbReference>
<name>A0A4Y2FHP6_ARAVE</name>
<keyword evidence="2" id="KW-1185">Reference proteome</keyword>
<dbReference type="AlphaFoldDB" id="A0A4Y2FHP6"/>
<reference evidence="1 2" key="1">
    <citation type="journal article" date="2019" name="Sci. Rep.">
        <title>Orb-weaving spider Araneus ventricosus genome elucidates the spidroin gene catalogue.</title>
        <authorList>
            <person name="Kono N."/>
            <person name="Nakamura H."/>
            <person name="Ohtoshi R."/>
            <person name="Moran D.A.P."/>
            <person name="Shinohara A."/>
            <person name="Yoshida Y."/>
            <person name="Fujiwara M."/>
            <person name="Mori M."/>
            <person name="Tomita M."/>
            <person name="Arakawa K."/>
        </authorList>
    </citation>
    <scope>NUCLEOTIDE SEQUENCE [LARGE SCALE GENOMIC DNA]</scope>
</reference>
<evidence type="ECO:0000313" key="1">
    <source>
        <dbReference type="EMBL" id="GBM40517.1"/>
    </source>
</evidence>
<organism evidence="1 2">
    <name type="scientific">Araneus ventricosus</name>
    <name type="common">Orbweaver spider</name>
    <name type="synonym">Epeira ventricosa</name>
    <dbReference type="NCBI Taxonomy" id="182803"/>
    <lineage>
        <taxon>Eukaryota</taxon>
        <taxon>Metazoa</taxon>
        <taxon>Ecdysozoa</taxon>
        <taxon>Arthropoda</taxon>
        <taxon>Chelicerata</taxon>
        <taxon>Arachnida</taxon>
        <taxon>Araneae</taxon>
        <taxon>Araneomorphae</taxon>
        <taxon>Entelegynae</taxon>
        <taxon>Araneoidea</taxon>
        <taxon>Araneidae</taxon>
        <taxon>Araneus</taxon>
    </lineage>
</organism>
<evidence type="ECO:0000313" key="2">
    <source>
        <dbReference type="Proteomes" id="UP000499080"/>
    </source>
</evidence>
<proteinExistence type="predicted"/>
<comment type="caution">
    <text evidence="1">The sequence shown here is derived from an EMBL/GenBank/DDBJ whole genome shotgun (WGS) entry which is preliminary data.</text>
</comment>
<accession>A0A4Y2FHP6</accession>
<protein>
    <submittedName>
        <fullName evidence="1">Uncharacterized protein</fullName>
    </submittedName>
</protein>
<sequence length="87" mass="9838">MSETRSRPPNRLLTRLSSAFSSTPPFCSDLKGWSFAFLSFHWSTEFVIRPTTNHVCPQWSISTVGSFLDILTTRAMQVSHASTPLIY</sequence>